<dbReference type="Proteomes" id="UP000275408">
    <property type="component" value="Unassembled WGS sequence"/>
</dbReference>
<dbReference type="InterPro" id="IPR017868">
    <property type="entry name" value="Filamin/ABP280_repeat-like"/>
</dbReference>
<evidence type="ECO:0000313" key="7">
    <source>
        <dbReference type="EMBL" id="RMX53235.1"/>
    </source>
</evidence>
<dbReference type="GO" id="GO:0008270">
    <property type="term" value="F:zinc ion binding"/>
    <property type="evidence" value="ECO:0007669"/>
    <property type="project" value="UniProtKB-KW"/>
</dbReference>
<dbReference type="Pfam" id="PF00630">
    <property type="entry name" value="Filamin"/>
    <property type="match status" value="1"/>
</dbReference>
<dbReference type="Gene3D" id="2.60.40.10">
    <property type="entry name" value="Immunoglobulins"/>
    <property type="match status" value="1"/>
</dbReference>
<dbReference type="GO" id="GO:0061630">
    <property type="term" value="F:ubiquitin protein ligase activity"/>
    <property type="evidence" value="ECO:0007669"/>
    <property type="project" value="TreeGrafter"/>
</dbReference>
<reference evidence="7 8" key="1">
    <citation type="journal article" date="2018" name="Sci. Rep.">
        <title>Comparative analysis of the Pocillopora damicornis genome highlights role of immune system in coral evolution.</title>
        <authorList>
            <person name="Cunning R."/>
            <person name="Bay R.A."/>
            <person name="Gillette P."/>
            <person name="Baker A.C."/>
            <person name="Traylor-Knowles N."/>
        </authorList>
    </citation>
    <scope>NUCLEOTIDE SEQUENCE [LARGE SCALE GENOMIC DNA]</scope>
    <source>
        <strain evidence="7">RSMAS</strain>
        <tissue evidence="7">Whole animal</tissue>
    </source>
</reference>
<dbReference type="SMART" id="SM00557">
    <property type="entry name" value="IG_FLMN"/>
    <property type="match status" value="1"/>
</dbReference>
<gene>
    <name evidence="7" type="ORF">pdam_00023988</name>
</gene>
<dbReference type="GO" id="GO:0043161">
    <property type="term" value="P:proteasome-mediated ubiquitin-dependent protein catabolic process"/>
    <property type="evidence" value="ECO:0007669"/>
    <property type="project" value="TreeGrafter"/>
</dbReference>
<keyword evidence="8" id="KW-1185">Reference proteome</keyword>
<dbReference type="InterPro" id="IPR001298">
    <property type="entry name" value="Filamin/ABP280_rpt"/>
</dbReference>
<organism evidence="7 8">
    <name type="scientific">Pocillopora damicornis</name>
    <name type="common">Cauliflower coral</name>
    <name type="synonym">Millepora damicornis</name>
    <dbReference type="NCBI Taxonomy" id="46731"/>
    <lineage>
        <taxon>Eukaryota</taxon>
        <taxon>Metazoa</taxon>
        <taxon>Cnidaria</taxon>
        <taxon>Anthozoa</taxon>
        <taxon>Hexacorallia</taxon>
        <taxon>Scleractinia</taxon>
        <taxon>Astrocoeniina</taxon>
        <taxon>Pocilloporidae</taxon>
        <taxon>Pocillopora</taxon>
    </lineage>
</organism>
<dbReference type="PANTHER" id="PTHR24104">
    <property type="entry name" value="E3 UBIQUITIN-PROTEIN LIGASE NHLRC1-RELATED"/>
    <property type="match status" value="1"/>
</dbReference>
<evidence type="ECO:0000256" key="1">
    <source>
        <dbReference type="ARBA" id="ARBA00022723"/>
    </source>
</evidence>
<dbReference type="InterPro" id="IPR050952">
    <property type="entry name" value="TRIM-NHL_E3_ligases"/>
</dbReference>
<dbReference type="Gene3D" id="2.120.10.30">
    <property type="entry name" value="TolB, C-terminal domain"/>
    <property type="match status" value="1"/>
</dbReference>
<evidence type="ECO:0000256" key="4">
    <source>
        <dbReference type="ARBA" id="ARBA00022833"/>
    </source>
</evidence>
<evidence type="ECO:0000256" key="3">
    <source>
        <dbReference type="ARBA" id="ARBA00022771"/>
    </source>
</evidence>
<keyword evidence="2" id="KW-0677">Repeat</keyword>
<feature type="repeat" description="NHL" evidence="6">
    <location>
        <begin position="195"/>
        <end position="239"/>
    </location>
</feature>
<dbReference type="OrthoDB" id="5951542at2759"/>
<evidence type="ECO:0000256" key="5">
    <source>
        <dbReference type="PROSITE-ProRule" id="PRU00087"/>
    </source>
</evidence>
<dbReference type="AlphaFoldDB" id="A0A3M6UHW9"/>
<evidence type="ECO:0000256" key="2">
    <source>
        <dbReference type="ARBA" id="ARBA00022737"/>
    </source>
</evidence>
<dbReference type="InterPro" id="IPR014756">
    <property type="entry name" value="Ig_E-set"/>
</dbReference>
<dbReference type="PANTHER" id="PTHR24104:SF48">
    <property type="entry name" value="PROTEIN WECH"/>
    <property type="match status" value="1"/>
</dbReference>
<evidence type="ECO:0000313" key="8">
    <source>
        <dbReference type="Proteomes" id="UP000275408"/>
    </source>
</evidence>
<name>A0A3M6UHW9_POCDA</name>
<dbReference type="EMBL" id="RCHS01001487">
    <property type="protein sequence ID" value="RMX53235.1"/>
    <property type="molecule type" value="Genomic_DNA"/>
</dbReference>
<evidence type="ECO:0000256" key="6">
    <source>
        <dbReference type="PROSITE-ProRule" id="PRU00504"/>
    </source>
</evidence>
<keyword evidence="1" id="KW-0479">Metal-binding</keyword>
<keyword evidence="4" id="KW-0862">Zinc</keyword>
<proteinExistence type="predicted"/>
<dbReference type="SUPFAM" id="SSF63829">
    <property type="entry name" value="Calcium-dependent phosphotriesterase"/>
    <property type="match status" value="1"/>
</dbReference>
<protein>
    <submittedName>
        <fullName evidence="7">Uncharacterized protein</fullName>
    </submittedName>
</protein>
<sequence>MVQEILQPVKEREKAVKTKLTEIKVTQQKMYETKLDDFQSYAARLESCLKCGRRIEKRNSGREILEGKHDQCLTLNSVEHLVQVIASYTDLSQSSVEGNGLKEAEMGNETDFTVITRDSDGYQLYNEEDRVPVEIRLPRGQDEEMKIEDCQNENFSVRYKPKSVSLNKTVVEVNGKLLTGSPWRVQVTFHQHKALHSFGSREEGPGEFKRPHSIVVCERTRNIAIADNGNGRVQQFDSAWKYKRTIRNKGPGAERIGNPRSVAFTASGDVLVIHEEHSQRKAYDIKDDDGICIIRSNGSKT</sequence>
<accession>A0A3M6UHW9</accession>
<dbReference type="SUPFAM" id="SSF81296">
    <property type="entry name" value="E set domains"/>
    <property type="match status" value="1"/>
</dbReference>
<dbReference type="PROSITE" id="PS51125">
    <property type="entry name" value="NHL"/>
    <property type="match status" value="1"/>
</dbReference>
<dbReference type="InterPro" id="IPR001258">
    <property type="entry name" value="NHL_repeat"/>
</dbReference>
<dbReference type="InterPro" id="IPR011042">
    <property type="entry name" value="6-blade_b-propeller_TolB-like"/>
</dbReference>
<keyword evidence="3" id="KW-0863">Zinc-finger</keyword>
<comment type="caution">
    <text evidence="7">The sequence shown here is derived from an EMBL/GenBank/DDBJ whole genome shotgun (WGS) entry which is preliminary data.</text>
</comment>
<dbReference type="Pfam" id="PF01436">
    <property type="entry name" value="NHL"/>
    <property type="match status" value="1"/>
</dbReference>
<dbReference type="InterPro" id="IPR013783">
    <property type="entry name" value="Ig-like_fold"/>
</dbReference>
<feature type="repeat" description="Filamin" evidence="5">
    <location>
        <begin position="86"/>
        <end position="187"/>
    </location>
</feature>
<dbReference type="GO" id="GO:0000209">
    <property type="term" value="P:protein polyubiquitination"/>
    <property type="evidence" value="ECO:0007669"/>
    <property type="project" value="TreeGrafter"/>
</dbReference>
<dbReference type="PROSITE" id="PS50194">
    <property type="entry name" value="FILAMIN_REPEAT"/>
    <property type="match status" value="1"/>
</dbReference>